<keyword evidence="2 4" id="KW-0012">Acyltransferase</keyword>
<proteinExistence type="predicted"/>
<dbReference type="Pfam" id="PF01553">
    <property type="entry name" value="Acyltransferase"/>
    <property type="match status" value="1"/>
</dbReference>
<dbReference type="CDD" id="cd07989">
    <property type="entry name" value="LPLAT_AGPAT-like"/>
    <property type="match status" value="1"/>
</dbReference>
<evidence type="ECO:0000313" key="5">
    <source>
        <dbReference type="Proteomes" id="UP000238937"/>
    </source>
</evidence>
<dbReference type="PANTHER" id="PTHR10434">
    <property type="entry name" value="1-ACYL-SN-GLYCEROL-3-PHOSPHATE ACYLTRANSFERASE"/>
    <property type="match status" value="1"/>
</dbReference>
<keyword evidence="1 4" id="KW-0808">Transferase</keyword>
<dbReference type="Proteomes" id="UP000238937">
    <property type="component" value="Unassembled WGS sequence"/>
</dbReference>
<feature type="domain" description="Phospholipid/glycerol acyltransferase" evidence="3">
    <location>
        <begin position="43"/>
        <end position="163"/>
    </location>
</feature>
<comment type="caution">
    <text evidence="4">The sequence shown here is derived from an EMBL/GenBank/DDBJ whole genome shotgun (WGS) entry which is preliminary data.</text>
</comment>
<reference evidence="4 5" key="1">
    <citation type="submission" date="2018-03" db="EMBL/GenBank/DDBJ databases">
        <title>The ancient ancestry and fast evolution of plastids.</title>
        <authorList>
            <person name="Moore K.R."/>
            <person name="Magnabosco C."/>
            <person name="Momper L."/>
            <person name="Gold D.A."/>
            <person name="Bosak T."/>
            <person name="Fournier G.P."/>
        </authorList>
    </citation>
    <scope>NUCLEOTIDE SEQUENCE [LARGE SCALE GENOMIC DNA]</scope>
    <source>
        <strain evidence="4 5">CCALA 037</strain>
    </source>
</reference>
<dbReference type="EMBL" id="PVWO01000386">
    <property type="protein sequence ID" value="PSB50713.1"/>
    <property type="molecule type" value="Genomic_DNA"/>
</dbReference>
<dbReference type="PANTHER" id="PTHR10434:SF66">
    <property type="entry name" value="PHOSPHOLIPID_GLYCEROL ACYLTRANSFERASE DOMAIN-CONTAINING PROTEIN"/>
    <property type="match status" value="1"/>
</dbReference>
<dbReference type="OrthoDB" id="458442at2"/>
<dbReference type="InterPro" id="IPR002123">
    <property type="entry name" value="Plipid/glycerol_acylTrfase"/>
</dbReference>
<organism evidence="4 5">
    <name type="scientific">Chamaesiphon polymorphus CCALA 037</name>
    <dbReference type="NCBI Taxonomy" id="2107692"/>
    <lineage>
        <taxon>Bacteria</taxon>
        <taxon>Bacillati</taxon>
        <taxon>Cyanobacteriota</taxon>
        <taxon>Cyanophyceae</taxon>
        <taxon>Gomontiellales</taxon>
        <taxon>Chamaesiphonaceae</taxon>
        <taxon>Chamaesiphon</taxon>
    </lineage>
</organism>
<dbReference type="GO" id="GO:0006654">
    <property type="term" value="P:phosphatidic acid biosynthetic process"/>
    <property type="evidence" value="ECO:0007669"/>
    <property type="project" value="TreeGrafter"/>
</dbReference>
<evidence type="ECO:0000313" key="4">
    <source>
        <dbReference type="EMBL" id="PSB50713.1"/>
    </source>
</evidence>
<keyword evidence="5" id="KW-1185">Reference proteome</keyword>
<dbReference type="AlphaFoldDB" id="A0A2T1G0E0"/>
<evidence type="ECO:0000259" key="3">
    <source>
        <dbReference type="SMART" id="SM00563"/>
    </source>
</evidence>
<protein>
    <submittedName>
        <fullName evidence="4">1-acyl-sn-glycerol-3-phosphate acyltransferase</fullName>
    </submittedName>
</protein>
<gene>
    <name evidence="4" type="ORF">C7B77_22440</name>
</gene>
<accession>A0A2T1G0E0</accession>
<dbReference type="SMART" id="SM00563">
    <property type="entry name" value="PlsC"/>
    <property type="match status" value="1"/>
</dbReference>
<dbReference type="GO" id="GO:0003841">
    <property type="term" value="F:1-acylglycerol-3-phosphate O-acyltransferase activity"/>
    <property type="evidence" value="ECO:0007669"/>
    <property type="project" value="TreeGrafter"/>
</dbReference>
<name>A0A2T1G0E0_9CYAN</name>
<sequence length="243" mass="26867">MNLLESIAPFDGYVTTMARDIIGLLGMSVKVYNRDRLPQSGPLLIVSNHRSFLDPFILTSFLNTPINFVCHRYMGNVPVLREVLQSCGGFPLTNNDWYPELLHHSTELLDRGKTIGIFPEGAAPMLATPPPTGICPFYRGFAHLALQAAVGNLQILPVGILSRSEMQWPAVPLSVLHQLDPSEPLFGKDGWHPAVVYQQAEIRIGKPFSIVPYQQQYHGRQAGKVVKDLTATLSRQVADLLSA</sequence>
<evidence type="ECO:0000256" key="2">
    <source>
        <dbReference type="ARBA" id="ARBA00023315"/>
    </source>
</evidence>
<dbReference type="SUPFAM" id="SSF69593">
    <property type="entry name" value="Glycerol-3-phosphate (1)-acyltransferase"/>
    <property type="match status" value="1"/>
</dbReference>
<evidence type="ECO:0000256" key="1">
    <source>
        <dbReference type="ARBA" id="ARBA00022679"/>
    </source>
</evidence>
<dbReference type="RefSeq" id="WP_106310127.1">
    <property type="nucleotide sequence ID" value="NZ_PVWO01000386.1"/>
</dbReference>